<dbReference type="EMBL" id="JALGBI010000002">
    <property type="protein sequence ID" value="MCJ0764908.1"/>
    <property type="molecule type" value="Genomic_DNA"/>
</dbReference>
<protein>
    <recommendedName>
        <fullName evidence="3">Short chain dehydrogenase</fullName>
    </recommendedName>
</protein>
<organism evidence="1 2">
    <name type="scientific">Variovorax terrae</name>
    <dbReference type="NCBI Taxonomy" id="2923278"/>
    <lineage>
        <taxon>Bacteria</taxon>
        <taxon>Pseudomonadati</taxon>
        <taxon>Pseudomonadota</taxon>
        <taxon>Betaproteobacteria</taxon>
        <taxon>Burkholderiales</taxon>
        <taxon>Comamonadaceae</taxon>
        <taxon>Variovorax</taxon>
    </lineage>
</organism>
<dbReference type="InterPro" id="IPR036291">
    <property type="entry name" value="NAD(P)-bd_dom_sf"/>
</dbReference>
<evidence type="ECO:0008006" key="3">
    <source>
        <dbReference type="Google" id="ProtNLM"/>
    </source>
</evidence>
<evidence type="ECO:0000313" key="2">
    <source>
        <dbReference type="Proteomes" id="UP001139447"/>
    </source>
</evidence>
<dbReference type="Proteomes" id="UP001139447">
    <property type="component" value="Unassembled WGS sequence"/>
</dbReference>
<keyword evidence="2" id="KW-1185">Reference proteome</keyword>
<dbReference type="PANTHER" id="PTHR42808">
    <property type="entry name" value="HYDROXYSTEROID DEHYDROGENASE-LIKE PROTEIN 2"/>
    <property type="match status" value="1"/>
</dbReference>
<dbReference type="PANTHER" id="PTHR42808:SF3">
    <property type="entry name" value="HYDROXYSTEROID DEHYDROGENASE-LIKE PROTEIN 2"/>
    <property type="match status" value="1"/>
</dbReference>
<name>A0A9X1VX76_9BURK</name>
<dbReference type="RefSeq" id="WP_243307887.1">
    <property type="nucleotide sequence ID" value="NZ_JALGBI010000002.1"/>
</dbReference>
<dbReference type="SUPFAM" id="SSF51735">
    <property type="entry name" value="NAD(P)-binding Rossmann-fold domains"/>
    <property type="match status" value="1"/>
</dbReference>
<sequence length="121" mass="13403">MNPKWFAHHTAYTTSKYAMSMIGLGLAEELREQGIACHSLWPRTVIATSALRIAAPEVAGQARVPKIMADAAWHILTRPSRDFTGRLLLDEQVLRDAGVTDFNQYLVAPGCGPLIHFFVEP</sequence>
<comment type="caution">
    <text evidence="1">The sequence shown here is derived from an EMBL/GenBank/DDBJ whole genome shotgun (WGS) entry which is preliminary data.</text>
</comment>
<evidence type="ECO:0000313" key="1">
    <source>
        <dbReference type="EMBL" id="MCJ0764908.1"/>
    </source>
</evidence>
<dbReference type="InterPro" id="IPR051935">
    <property type="entry name" value="HSDL2"/>
</dbReference>
<dbReference type="AlphaFoldDB" id="A0A9X1VX76"/>
<gene>
    <name evidence="1" type="ORF">MMF98_16955</name>
</gene>
<reference evidence="1" key="1">
    <citation type="submission" date="2022-03" db="EMBL/GenBank/DDBJ databases">
        <authorList>
            <person name="Woo C.Y."/>
        </authorList>
    </citation>
    <scope>NUCLEOTIDE SEQUENCE</scope>
    <source>
        <strain evidence="1">CYS-02</strain>
    </source>
</reference>
<proteinExistence type="predicted"/>
<dbReference type="Gene3D" id="3.40.50.720">
    <property type="entry name" value="NAD(P)-binding Rossmann-like Domain"/>
    <property type="match status" value="1"/>
</dbReference>
<accession>A0A9X1VX76</accession>